<proteinExistence type="predicted"/>
<organism evidence="1">
    <name type="scientific">Arundo donax</name>
    <name type="common">Giant reed</name>
    <name type="synonym">Donax arundinaceus</name>
    <dbReference type="NCBI Taxonomy" id="35708"/>
    <lineage>
        <taxon>Eukaryota</taxon>
        <taxon>Viridiplantae</taxon>
        <taxon>Streptophyta</taxon>
        <taxon>Embryophyta</taxon>
        <taxon>Tracheophyta</taxon>
        <taxon>Spermatophyta</taxon>
        <taxon>Magnoliopsida</taxon>
        <taxon>Liliopsida</taxon>
        <taxon>Poales</taxon>
        <taxon>Poaceae</taxon>
        <taxon>PACMAD clade</taxon>
        <taxon>Arundinoideae</taxon>
        <taxon>Arundineae</taxon>
        <taxon>Arundo</taxon>
    </lineage>
</organism>
<evidence type="ECO:0000313" key="1">
    <source>
        <dbReference type="EMBL" id="JAD91127.1"/>
    </source>
</evidence>
<dbReference type="AlphaFoldDB" id="A0A0A9E5A2"/>
<reference evidence="1" key="2">
    <citation type="journal article" date="2015" name="Data Brief">
        <title>Shoot transcriptome of the giant reed, Arundo donax.</title>
        <authorList>
            <person name="Barrero R.A."/>
            <person name="Guerrero F.D."/>
            <person name="Moolhuijzen P."/>
            <person name="Goolsby J.A."/>
            <person name="Tidwell J."/>
            <person name="Bellgard S.E."/>
            <person name="Bellgard M.I."/>
        </authorList>
    </citation>
    <scope>NUCLEOTIDE SEQUENCE</scope>
    <source>
        <tissue evidence="1">Shoot tissue taken approximately 20 cm above the soil surface</tissue>
    </source>
</reference>
<name>A0A0A9E5A2_ARUDO</name>
<sequence>MLLLTQLNLMWFMQGGPTRSMHLNPIFAKECSVDSKKRAFLSRVLTSLCLMRLSSFSSLQYEPWILWMS</sequence>
<reference evidence="1" key="1">
    <citation type="submission" date="2014-09" db="EMBL/GenBank/DDBJ databases">
        <authorList>
            <person name="Magalhaes I.L.F."/>
            <person name="Oliveira U."/>
            <person name="Santos F.R."/>
            <person name="Vidigal T.H.D.A."/>
            <person name="Brescovit A.D."/>
            <person name="Santos A.J."/>
        </authorList>
    </citation>
    <scope>NUCLEOTIDE SEQUENCE</scope>
    <source>
        <tissue evidence="1">Shoot tissue taken approximately 20 cm above the soil surface</tissue>
    </source>
</reference>
<protein>
    <submittedName>
        <fullName evidence="1">Uncharacterized protein</fullName>
    </submittedName>
</protein>
<dbReference type="EMBL" id="GBRH01206768">
    <property type="protein sequence ID" value="JAD91127.1"/>
    <property type="molecule type" value="Transcribed_RNA"/>
</dbReference>
<accession>A0A0A9E5A2</accession>